<feature type="domain" description="SpaA-like prealbumin fold" evidence="9">
    <location>
        <begin position="1147"/>
        <end position="1227"/>
    </location>
</feature>
<feature type="domain" description="SDR-like Ig" evidence="10">
    <location>
        <begin position="59"/>
        <end position="153"/>
    </location>
</feature>
<reference evidence="11 12" key="1">
    <citation type="journal article" date="2021" name="Int. J. Syst. Evol. Microbiol.">
        <title>Clostridium zeae sp. nov., isolated from corn silage.</title>
        <authorList>
            <person name="Kobayashi H."/>
            <person name="Tanizawa Y."/>
            <person name="Yagura M."/>
            <person name="Sakamoto M."/>
            <person name="Ohkuma M."/>
            <person name="Tohno M."/>
        </authorList>
    </citation>
    <scope>NUCLEOTIDE SEQUENCE [LARGE SCALE GENOMIC DNA]</scope>
    <source>
        <strain evidence="11 12">CSC2</strain>
    </source>
</reference>
<feature type="domain" description="Collagen binding" evidence="8">
    <location>
        <begin position="580"/>
        <end position="695"/>
    </location>
</feature>
<keyword evidence="6" id="KW-0572">Peptidoglycan-anchor</keyword>
<dbReference type="InterPro" id="IPR041171">
    <property type="entry name" value="SDR_Ig"/>
</dbReference>
<accession>A0ABQ1EGY4</accession>
<dbReference type="InterPro" id="IPR008966">
    <property type="entry name" value="Adhesion_dom_sf"/>
</dbReference>
<feature type="domain" description="SpaA-like prealbumin fold" evidence="9">
    <location>
        <begin position="1237"/>
        <end position="1322"/>
    </location>
</feature>
<dbReference type="Pfam" id="PF17802">
    <property type="entry name" value="SpaA"/>
    <property type="match status" value="5"/>
</dbReference>
<protein>
    <recommendedName>
        <fullName evidence="13">LPXTG cell wall anchor domain-containing protein</fullName>
    </recommendedName>
</protein>
<keyword evidence="7" id="KW-0812">Transmembrane</keyword>
<evidence type="ECO:0000313" key="12">
    <source>
        <dbReference type="Proteomes" id="UP000663802"/>
    </source>
</evidence>
<feature type="domain" description="Collagen binding" evidence="8">
    <location>
        <begin position="711"/>
        <end position="831"/>
    </location>
</feature>
<keyword evidence="12" id="KW-1185">Reference proteome</keyword>
<feature type="domain" description="SpaA-like prealbumin fold" evidence="9">
    <location>
        <begin position="857"/>
        <end position="939"/>
    </location>
</feature>
<feature type="domain" description="SpaA-like prealbumin fold" evidence="9">
    <location>
        <begin position="952"/>
        <end position="1035"/>
    </location>
</feature>
<dbReference type="PANTHER" id="PTHR36108">
    <property type="entry name" value="COLOSSIN-B-RELATED"/>
    <property type="match status" value="1"/>
</dbReference>
<feature type="transmembrane region" description="Helical" evidence="7">
    <location>
        <begin position="1349"/>
        <end position="1371"/>
    </location>
</feature>
<evidence type="ECO:0000256" key="7">
    <source>
        <dbReference type="SAM" id="Phobius"/>
    </source>
</evidence>
<dbReference type="InterPro" id="IPR011252">
    <property type="entry name" value="Fibrogen-bd_dom1"/>
</dbReference>
<dbReference type="Gene3D" id="2.60.40.1280">
    <property type="match status" value="1"/>
</dbReference>
<evidence type="ECO:0000256" key="1">
    <source>
        <dbReference type="ARBA" id="ARBA00004168"/>
    </source>
</evidence>
<feature type="domain" description="Collagen binding" evidence="8">
    <location>
        <begin position="446"/>
        <end position="570"/>
    </location>
</feature>
<evidence type="ECO:0000259" key="10">
    <source>
        <dbReference type="Pfam" id="PF17961"/>
    </source>
</evidence>
<keyword evidence="3" id="KW-0134">Cell wall</keyword>
<dbReference type="InterPro" id="IPR013783">
    <property type="entry name" value="Ig-like_fold"/>
</dbReference>
<dbReference type="Proteomes" id="UP000663802">
    <property type="component" value="Unassembled WGS sequence"/>
</dbReference>
<dbReference type="InterPro" id="IPR041033">
    <property type="entry name" value="SpaA_PFL_dom_1"/>
</dbReference>
<keyword evidence="7" id="KW-0472">Membrane</keyword>
<evidence type="ECO:0000256" key="2">
    <source>
        <dbReference type="ARBA" id="ARBA00007257"/>
    </source>
</evidence>
<dbReference type="Pfam" id="PF17961">
    <property type="entry name" value="Big_8"/>
    <property type="match status" value="1"/>
</dbReference>
<organism evidence="11 12">
    <name type="scientific">Clostridium zeae</name>
    <dbReference type="NCBI Taxonomy" id="2759022"/>
    <lineage>
        <taxon>Bacteria</taxon>
        <taxon>Bacillati</taxon>
        <taxon>Bacillota</taxon>
        <taxon>Clostridia</taxon>
        <taxon>Eubacteriales</taxon>
        <taxon>Clostridiaceae</taxon>
        <taxon>Clostridium</taxon>
    </lineage>
</organism>
<dbReference type="Gene3D" id="2.60.40.10">
    <property type="entry name" value="Immunoglobulins"/>
    <property type="match status" value="5"/>
</dbReference>
<dbReference type="NCBIfam" id="TIGR01451">
    <property type="entry name" value="B_ant_repeat"/>
    <property type="match status" value="2"/>
</dbReference>
<keyword evidence="7" id="KW-1133">Transmembrane helix</keyword>
<name>A0ABQ1EGY4_9CLOT</name>
<keyword evidence="4" id="KW-0964">Secreted</keyword>
<evidence type="ECO:0000256" key="4">
    <source>
        <dbReference type="ARBA" id="ARBA00022525"/>
    </source>
</evidence>
<dbReference type="RefSeq" id="WP_206872495.1">
    <property type="nucleotide sequence ID" value="NZ_BMBA01000008.1"/>
</dbReference>
<evidence type="ECO:0000256" key="5">
    <source>
        <dbReference type="ARBA" id="ARBA00022729"/>
    </source>
</evidence>
<dbReference type="SUPFAM" id="SSF49478">
    <property type="entry name" value="Cna protein B-type domain"/>
    <property type="match status" value="3"/>
</dbReference>
<dbReference type="InterPro" id="IPR008456">
    <property type="entry name" value="Collagen-bd_dom"/>
</dbReference>
<evidence type="ECO:0000313" key="11">
    <source>
        <dbReference type="EMBL" id="GFZ33987.1"/>
    </source>
</evidence>
<sequence>MRNKGKALIALIMAIIFQVCGIGFQPLMVNAADLTNTVPFITDLTLTDGSGNPLGSDVSKSSEVHINYKFSIPNTAVVKAGDTYTMKIPKQIQIIKTLNFDLVAAGSSEVVAKVNIDTSGNVVITFTDYASTHSNVSGYFYVDSYFNQSQIGNTNPEKIIFDIGASVTKVVDVNFHQDPVAPKTYITKTGSYNPSKNEVTWTITTNPDKLTLNDVEVVDEIPLGQQYVDNSATINNNGSASGFSYLANDSADRTKTGTLSYKFQGAINQSYNIVFKTKVTDPAVFQSEGAKTTESNQAKLNHDGKQDLSNVASVVVTTDFISKSGAYNSTTKTIDWSIKVNNNAQHLTNALVKDTIPAGLALTAGTVKVDGKNISDSEYDYSGSTFQYIFQGDINEPHTITFSTDIVDLTTYNSNKTKNFTNKVDFIGVGIPSNASDSAVVGVPSNIIDKQAAGYNAQTAEITWKIIVDNNKININNAVITDNIPTGQQYVDNSAGIDNNANGSFSYTPVSGDSTKTGILKYNFNGSINSTYTITFKTKVTDPKVFAANITNKSYSNTASISGDGIETSQDTANQNVNSEVIRKDGSNYNYATREATWTIVVNKNKMPINSAKVTDVITSGQEFVDGSVTINGVQANSSNYNYDSASKTFTYNFVGTINTTQTITLKTKVIDLSIFNTNGDKQISNTASLSGDIIPPNVSDPATITIKNTTINKTSSYVDGNSFIDWNIDVNSNQISLDTATVVDTLQQGLELDTTSVKLYKNIVNSDGTLTKSDEVALNQNSVKYDKDTRVFTFNFPAAVKDSYRLSFTTNVTDKTKSPFTNSATFTGSGSTDRGTSQPVAVRFQVAGGGSIGESGSIKVIKADKVTSTPIKGAVFELLDKYENVIKTSEPTTDDGIALFNNLKFDIDYSVREKTAPVGYKLSSEVYKFQVKNTTDEKNITYIYENDKIRGSIEFKKVGENGDPLKDAEYTLYKAEDGKFESPVAKDLSVDNGFITFSNVDYGDYKIKETKAPNGYTVSSQVLTASVRDEGITVQAAPYVVSDSKIRGNIEFYKFGEDNKPLKDAEFKIYSALDKELKTPLGVSTSSDTGLVSFKNLEYGLYNIVESKAPEGYSLYPQAIKAEIIEDGKTINPVPDNLINKKIRASIKVIKVGEQKEALEGAEFSLLDERGNLVASKVTDKDGIAEFDNVVYGQYIVKETKAKLGYNKIDDEYKVNITEDGKVYEVGPIENKKIRGSIEVKKLGEDDKLLKGAEFTLFDEQGKEVQKVLTDENGIARFSEVVYGAYTIKETKAPEGYLVNTEVLQVNISSSEVKTFTVKDQLKPVVKNTNDAPASNNNSVTQLVKTGALIDSNILVFLGLVVITLGVVMIRKRKNN</sequence>
<comment type="caution">
    <text evidence="11">The sequence shown here is derived from an EMBL/GenBank/DDBJ whole genome shotgun (WGS) entry which is preliminary data.</text>
</comment>
<feature type="domain" description="SpaA-like prealbumin fold" evidence="9">
    <location>
        <begin position="1049"/>
        <end position="1132"/>
    </location>
</feature>
<dbReference type="SUPFAM" id="SSF49401">
    <property type="entry name" value="Bacterial adhesins"/>
    <property type="match status" value="6"/>
</dbReference>
<keyword evidence="5" id="KW-0732">Signal</keyword>
<evidence type="ECO:0000256" key="3">
    <source>
        <dbReference type="ARBA" id="ARBA00022512"/>
    </source>
</evidence>
<feature type="domain" description="Collagen binding" evidence="8">
    <location>
        <begin position="185"/>
        <end position="303"/>
    </location>
</feature>
<proteinExistence type="inferred from homology"/>
<dbReference type="Gene3D" id="2.60.40.740">
    <property type="match status" value="5"/>
</dbReference>
<comment type="similarity">
    <text evidence="2">Belongs to the serine-aspartate repeat-containing protein (SDr) family.</text>
</comment>
<evidence type="ECO:0000259" key="8">
    <source>
        <dbReference type="Pfam" id="PF05737"/>
    </source>
</evidence>
<feature type="domain" description="Collagen binding" evidence="8">
    <location>
        <begin position="319"/>
        <end position="411"/>
    </location>
</feature>
<dbReference type="Pfam" id="PF05737">
    <property type="entry name" value="Collagen_bind"/>
    <property type="match status" value="5"/>
</dbReference>
<evidence type="ECO:0000256" key="6">
    <source>
        <dbReference type="ARBA" id="ARBA00023088"/>
    </source>
</evidence>
<dbReference type="InterPro" id="IPR047589">
    <property type="entry name" value="DUF11_rpt"/>
</dbReference>
<gene>
    <name evidence="11" type="ORF">CSC2_45130</name>
</gene>
<dbReference type="PANTHER" id="PTHR36108:SF13">
    <property type="entry name" value="COLOSSIN-B-RELATED"/>
    <property type="match status" value="1"/>
</dbReference>
<evidence type="ECO:0000259" key="9">
    <source>
        <dbReference type="Pfam" id="PF17802"/>
    </source>
</evidence>
<dbReference type="EMBL" id="BMBA01000008">
    <property type="protein sequence ID" value="GFZ33987.1"/>
    <property type="molecule type" value="Genomic_DNA"/>
</dbReference>
<evidence type="ECO:0008006" key="13">
    <source>
        <dbReference type="Google" id="ProtNLM"/>
    </source>
</evidence>
<comment type="subcellular location">
    <subcellularLocation>
        <location evidence="1">Secreted</location>
        <location evidence="1">Cell wall</location>
        <topology evidence="1">Peptidoglycan-anchor</topology>
    </subcellularLocation>
</comment>